<keyword evidence="3" id="KW-1185">Reference proteome</keyword>
<dbReference type="PANTHER" id="PTHR23150:SF19">
    <property type="entry name" value="FORMYLGLYCINE-GENERATING ENZYME"/>
    <property type="match status" value="1"/>
</dbReference>
<keyword evidence="2" id="KW-0560">Oxidoreductase</keyword>
<dbReference type="Pfam" id="PF03781">
    <property type="entry name" value="FGE-sulfatase"/>
    <property type="match status" value="1"/>
</dbReference>
<dbReference type="InterPro" id="IPR042095">
    <property type="entry name" value="SUMF_sf"/>
</dbReference>
<dbReference type="PANTHER" id="PTHR23150">
    <property type="entry name" value="SULFATASE MODIFYING FACTOR 1, 2"/>
    <property type="match status" value="1"/>
</dbReference>
<reference evidence="2" key="1">
    <citation type="submission" date="2022-01" db="EMBL/GenBank/DDBJ databases">
        <authorList>
            <person name="Criscuolo A."/>
        </authorList>
    </citation>
    <scope>NUCLEOTIDE SEQUENCE</scope>
    <source>
        <strain evidence="2">CIP111891</strain>
    </source>
</reference>
<dbReference type="SUPFAM" id="SSF56436">
    <property type="entry name" value="C-type lectin-like"/>
    <property type="match status" value="1"/>
</dbReference>
<comment type="caution">
    <text evidence="2">The sequence shown here is derived from an EMBL/GenBank/DDBJ whole genome shotgun (WGS) entry which is preliminary data.</text>
</comment>
<name>A0ABN8GXU0_9BACL</name>
<dbReference type="InterPro" id="IPR016187">
    <property type="entry name" value="CTDL_fold"/>
</dbReference>
<protein>
    <submittedName>
        <fullName evidence="2">Formylglycine-generating enzyme</fullName>
        <ecNumber evidence="2">1.8.3.7</ecNumber>
    </submittedName>
</protein>
<dbReference type="EMBL" id="CAKMMW010000015">
    <property type="protein sequence ID" value="CAH1217088.1"/>
    <property type="molecule type" value="Genomic_DNA"/>
</dbReference>
<dbReference type="Gene3D" id="3.90.1580.10">
    <property type="entry name" value="paralog of FGE (formylglycine-generating enzyme)"/>
    <property type="match status" value="1"/>
</dbReference>
<dbReference type="Proteomes" id="UP000838821">
    <property type="component" value="Unassembled WGS sequence"/>
</dbReference>
<dbReference type="EC" id="1.8.3.7" evidence="2"/>
<gene>
    <name evidence="2" type="ORF">PAECIP111891_04549</name>
</gene>
<evidence type="ECO:0000259" key="1">
    <source>
        <dbReference type="Pfam" id="PF03781"/>
    </source>
</evidence>
<dbReference type="GO" id="GO:0120147">
    <property type="term" value="F:formylglycine-generating oxidase activity"/>
    <property type="evidence" value="ECO:0007669"/>
    <property type="project" value="UniProtKB-EC"/>
</dbReference>
<dbReference type="RefSeq" id="WP_420851916.1">
    <property type="nucleotide sequence ID" value="NZ_CAKMMW010000015.1"/>
</dbReference>
<dbReference type="InterPro" id="IPR051043">
    <property type="entry name" value="Sulfatase_Mod_Factor_Kinase"/>
</dbReference>
<accession>A0ABN8GXU0</accession>
<dbReference type="InterPro" id="IPR005532">
    <property type="entry name" value="SUMF_dom"/>
</dbReference>
<proteinExistence type="predicted"/>
<organism evidence="2 3">
    <name type="scientific">Paenibacillus allorhizoplanae</name>
    <dbReference type="NCBI Taxonomy" id="2905648"/>
    <lineage>
        <taxon>Bacteria</taxon>
        <taxon>Bacillati</taxon>
        <taxon>Bacillota</taxon>
        <taxon>Bacilli</taxon>
        <taxon>Bacillales</taxon>
        <taxon>Paenibacillaceae</taxon>
        <taxon>Paenibacillus</taxon>
    </lineage>
</organism>
<sequence length="330" mass="36976">MRTTNKPTCCSAARTEEQQATVAQQNTINFIHMESLARSNKKEQFQADGLIYLPGGEFLMGTDDAEGFPNDGEGPVRKIELSPYYIDACTVTNEQFANFVRQTGYVTEAERFGWSFVFHLFVPDKVRETDAKPVPNVPWWLAVNGACWFRPDGNGSSIEERLDHPVVHVSWHDATQYAKWAGKRLPTESEWEYAARGGLIQKRYPWGDLLKPGTEHLCNVWQGKFPDKNHASDGYVGTAPARSFPPNGFGLYNTVGNVWEWCSDWFTAAPADDRIRRNPRGPSSGGSRVMRGGSYLCHKSYCNRYRVAARSSNTPDSSTGHMGFRCAADA</sequence>
<evidence type="ECO:0000313" key="3">
    <source>
        <dbReference type="Proteomes" id="UP000838821"/>
    </source>
</evidence>
<feature type="domain" description="Sulfatase-modifying factor enzyme-like" evidence="1">
    <location>
        <begin position="47"/>
        <end position="327"/>
    </location>
</feature>
<evidence type="ECO:0000313" key="2">
    <source>
        <dbReference type="EMBL" id="CAH1217088.1"/>
    </source>
</evidence>